<proteinExistence type="predicted"/>
<comment type="caution">
    <text evidence="2">The sequence shown here is derived from an EMBL/GenBank/DDBJ whole genome shotgun (WGS) entry which is preliminary data.</text>
</comment>
<feature type="transmembrane region" description="Helical" evidence="1">
    <location>
        <begin position="216"/>
        <end position="237"/>
    </location>
</feature>
<feature type="transmembrane region" description="Helical" evidence="1">
    <location>
        <begin position="244"/>
        <end position="261"/>
    </location>
</feature>
<dbReference type="EMBL" id="RSAS01000438">
    <property type="protein sequence ID" value="RRR71613.1"/>
    <property type="molecule type" value="Genomic_DNA"/>
</dbReference>
<keyword evidence="1" id="KW-0812">Transmembrane</keyword>
<evidence type="ECO:0000313" key="3">
    <source>
        <dbReference type="Proteomes" id="UP000280307"/>
    </source>
</evidence>
<organism evidence="2 3">
    <name type="scientific">Candidatus Viridilinea halotolerans</name>
    <dbReference type="NCBI Taxonomy" id="2491704"/>
    <lineage>
        <taxon>Bacteria</taxon>
        <taxon>Bacillati</taxon>
        <taxon>Chloroflexota</taxon>
        <taxon>Chloroflexia</taxon>
        <taxon>Chloroflexales</taxon>
        <taxon>Chloroflexineae</taxon>
        <taxon>Oscillochloridaceae</taxon>
        <taxon>Candidatus Viridilinea</taxon>
    </lineage>
</organism>
<protein>
    <submittedName>
        <fullName evidence="2">Uncharacterized protein</fullName>
    </submittedName>
</protein>
<gene>
    <name evidence="2" type="ORF">EI684_11330</name>
</gene>
<reference evidence="2 3" key="1">
    <citation type="submission" date="2018-12" db="EMBL/GenBank/DDBJ databases">
        <title>Genome Sequence of Candidatus Viridilinea halotolerans isolated from saline sulfide-rich spring.</title>
        <authorList>
            <person name="Grouzdev D.S."/>
            <person name="Burganskaya E.I."/>
            <person name="Krutkina M.S."/>
            <person name="Sukhacheva M.V."/>
            <person name="Gorlenko V.M."/>
        </authorList>
    </citation>
    <scope>NUCLEOTIDE SEQUENCE [LARGE SCALE GENOMIC DNA]</scope>
    <source>
        <strain evidence="2">Chok-6</strain>
    </source>
</reference>
<feature type="transmembrane region" description="Helical" evidence="1">
    <location>
        <begin position="191"/>
        <end position="210"/>
    </location>
</feature>
<dbReference type="Proteomes" id="UP000280307">
    <property type="component" value="Unassembled WGS sequence"/>
</dbReference>
<dbReference type="AlphaFoldDB" id="A0A426TZB6"/>
<name>A0A426TZB6_9CHLR</name>
<keyword evidence="1" id="KW-1133">Transmembrane helix</keyword>
<keyword evidence="1" id="KW-0472">Membrane</keyword>
<feature type="transmembrane region" description="Helical" evidence="1">
    <location>
        <begin position="101"/>
        <end position="125"/>
    </location>
</feature>
<evidence type="ECO:0000256" key="1">
    <source>
        <dbReference type="SAM" id="Phobius"/>
    </source>
</evidence>
<evidence type="ECO:0000313" key="2">
    <source>
        <dbReference type="EMBL" id="RRR71613.1"/>
    </source>
</evidence>
<sequence>MAWPRLLVYPGGLFAIVAAWLVTRWLHWCARIPWRTATFGTYQTLGSLLPPLVAISLLPLAPARPFPYGLDLFVALGLLEWPRMQQWLQQQPTRSVLLQRYWPLLLAALGWAEAVGGVGLSRLLAWPEAPLNQALLLVSTALWLSAVAPFGSHPGSRWNGAKAHWDAMSGYRLSAIGYWHWDSPALRLRTLGMLLIGSLPILAALAAHFAATLDPWAGWVLPCMAMLSATLLLGGLVRLPPQGLYLLQRGLALGLVGVYGVREMMRYM</sequence>
<accession>A0A426TZB6</accession>
<feature type="transmembrane region" description="Helical" evidence="1">
    <location>
        <begin position="6"/>
        <end position="27"/>
    </location>
</feature>